<protein>
    <submittedName>
        <fullName evidence="2">Uncharacterized protein</fullName>
    </submittedName>
</protein>
<keyword evidence="1" id="KW-1133">Transmembrane helix</keyword>
<keyword evidence="3" id="KW-1185">Reference proteome</keyword>
<feature type="transmembrane region" description="Helical" evidence="1">
    <location>
        <begin position="78"/>
        <end position="99"/>
    </location>
</feature>
<evidence type="ECO:0000313" key="3">
    <source>
        <dbReference type="Proteomes" id="UP001336020"/>
    </source>
</evidence>
<dbReference type="EMBL" id="JAUTXY010000014">
    <property type="protein sequence ID" value="MEE2060693.1"/>
    <property type="molecule type" value="Genomic_DNA"/>
</dbReference>
<evidence type="ECO:0000256" key="1">
    <source>
        <dbReference type="SAM" id="Phobius"/>
    </source>
</evidence>
<dbReference type="Proteomes" id="UP001336020">
    <property type="component" value="Unassembled WGS sequence"/>
</dbReference>
<name>A0ABU7LGL4_9NOCA</name>
<proteinExistence type="predicted"/>
<comment type="caution">
    <text evidence="2">The sequence shown here is derived from an EMBL/GenBank/DDBJ whole genome shotgun (WGS) entry which is preliminary data.</text>
</comment>
<organism evidence="2 3">
    <name type="scientific">Rhodococcus artemisiae</name>
    <dbReference type="NCBI Taxonomy" id="714159"/>
    <lineage>
        <taxon>Bacteria</taxon>
        <taxon>Bacillati</taxon>
        <taxon>Actinomycetota</taxon>
        <taxon>Actinomycetes</taxon>
        <taxon>Mycobacteriales</taxon>
        <taxon>Nocardiaceae</taxon>
        <taxon>Rhodococcus</taxon>
    </lineage>
</organism>
<feature type="transmembrane region" description="Helical" evidence="1">
    <location>
        <begin position="45"/>
        <end position="66"/>
    </location>
</feature>
<dbReference type="RefSeq" id="WP_330135877.1">
    <property type="nucleotide sequence ID" value="NZ_JAUTXY010000014.1"/>
</dbReference>
<keyword evidence="1" id="KW-0812">Transmembrane</keyword>
<keyword evidence="1" id="KW-0472">Membrane</keyword>
<accession>A0ABU7LGL4</accession>
<feature type="transmembrane region" description="Helical" evidence="1">
    <location>
        <begin position="105"/>
        <end position="124"/>
    </location>
</feature>
<evidence type="ECO:0000313" key="2">
    <source>
        <dbReference type="EMBL" id="MEE2060693.1"/>
    </source>
</evidence>
<sequence>MRLLPIASTISALCAVPILLFVVPQLVASGVVEVGGSVEYMVVLPTLIGLPCSLIGATAGVAGLLGRHTRGLETVLMTIGQVTTVLLALVVVVWAFGFASTGWELLLLPTSLMVGQVIVAAGLIKTARQYRASPVAGPDAAE</sequence>
<reference evidence="2 3" key="1">
    <citation type="submission" date="2023-07" db="EMBL/GenBank/DDBJ databases">
        <authorList>
            <person name="Girao M."/>
            <person name="Carvalho M.F."/>
        </authorList>
    </citation>
    <scope>NUCLEOTIDE SEQUENCE [LARGE SCALE GENOMIC DNA]</scope>
    <source>
        <strain evidence="2 3">YIM65754</strain>
    </source>
</reference>
<gene>
    <name evidence="2" type="ORF">Q7514_24545</name>
</gene>